<dbReference type="Proteomes" id="UP001181622">
    <property type="component" value="Unassembled WGS sequence"/>
</dbReference>
<keyword evidence="2" id="KW-1185">Reference proteome</keyword>
<proteinExistence type="predicted"/>
<dbReference type="RefSeq" id="WP_309392760.1">
    <property type="nucleotide sequence ID" value="NZ_JADBEO010000030.1"/>
</dbReference>
<sequence>MNRRGFIAGAAVAPIAAGSAYALSPEILTLIENHKAAARAFNEVVGRRNECEEAYREAFPDWNSRLANSFLGAGYQRRQGLDFCLSNISAGYDARRGSTKYLARLSPAMAEQIRALLDAKEAENLEAARRQFDDDEAEREAFGLAPLERLVTAADDAEKAAALALCSYRCETIEEVRARAAYLRTAEILRDGLSDEQTEALIASGA</sequence>
<dbReference type="EMBL" id="JADBEO010000030">
    <property type="protein sequence ID" value="MDR4307680.1"/>
    <property type="molecule type" value="Genomic_DNA"/>
</dbReference>
<evidence type="ECO:0008006" key="3">
    <source>
        <dbReference type="Google" id="ProtNLM"/>
    </source>
</evidence>
<evidence type="ECO:0000313" key="2">
    <source>
        <dbReference type="Proteomes" id="UP001181622"/>
    </source>
</evidence>
<gene>
    <name evidence="1" type="ORF">IHQ68_13740</name>
</gene>
<accession>A0ABU1DHU0</accession>
<name>A0ABU1DHU0_9HYPH</name>
<evidence type="ECO:0000313" key="1">
    <source>
        <dbReference type="EMBL" id="MDR4307680.1"/>
    </source>
</evidence>
<reference evidence="1" key="1">
    <citation type="submission" date="2020-10" db="EMBL/GenBank/DDBJ databases">
        <authorList>
            <person name="Abbas A."/>
            <person name="Razzaq R."/>
            <person name="Waqas M."/>
            <person name="Abbas N."/>
            <person name="Nielsen T.K."/>
            <person name="Hansen L.H."/>
            <person name="Hussain S."/>
            <person name="Shahid M."/>
        </authorList>
    </citation>
    <scope>NUCLEOTIDE SEQUENCE</scope>
    <source>
        <strain evidence="1">S14</strain>
    </source>
</reference>
<protein>
    <recommendedName>
        <fullName evidence="3">TAT (Twin-arginine translocation) pathway signal sequence</fullName>
    </recommendedName>
</protein>
<organism evidence="1 2">
    <name type="scientific">Chelatococcus sambhunathii</name>
    <dbReference type="NCBI Taxonomy" id="363953"/>
    <lineage>
        <taxon>Bacteria</taxon>
        <taxon>Pseudomonadati</taxon>
        <taxon>Pseudomonadota</taxon>
        <taxon>Alphaproteobacteria</taxon>
        <taxon>Hyphomicrobiales</taxon>
        <taxon>Chelatococcaceae</taxon>
        <taxon>Chelatococcus</taxon>
    </lineage>
</organism>
<comment type="caution">
    <text evidence="1">The sequence shown here is derived from an EMBL/GenBank/DDBJ whole genome shotgun (WGS) entry which is preliminary data.</text>
</comment>